<comment type="caution">
    <text evidence="18">The sequence shown here is derived from an EMBL/GenBank/DDBJ whole genome shotgun (WGS) entry which is preliminary data.</text>
</comment>
<evidence type="ECO:0000256" key="4">
    <source>
        <dbReference type="ARBA" id="ARBA00012448"/>
    </source>
</evidence>
<dbReference type="EMBL" id="QRMS01000001">
    <property type="protein sequence ID" value="RHJ89360.1"/>
    <property type="molecule type" value="Genomic_DNA"/>
</dbReference>
<dbReference type="PANTHER" id="PTHR21581:SF6">
    <property type="entry name" value="TRAFFICKING PROTEIN PARTICLE COMPLEX SUBUNIT 12"/>
    <property type="match status" value="1"/>
</dbReference>
<dbReference type="STRING" id="1776384.GCA_900086585_02668"/>
<dbReference type="Gene3D" id="3.40.710.10">
    <property type="entry name" value="DD-peptidase/beta-lactamase superfamily"/>
    <property type="match status" value="1"/>
</dbReference>
<feature type="signal peptide" evidence="16">
    <location>
        <begin position="1"/>
        <end position="22"/>
    </location>
</feature>
<evidence type="ECO:0000256" key="6">
    <source>
        <dbReference type="ARBA" id="ARBA00022670"/>
    </source>
</evidence>
<evidence type="ECO:0000313" key="18">
    <source>
        <dbReference type="EMBL" id="RHJ89360.1"/>
    </source>
</evidence>
<evidence type="ECO:0000256" key="13">
    <source>
        <dbReference type="PIRSR" id="PIRSR618044-1"/>
    </source>
</evidence>
<keyword evidence="6" id="KW-0645">Protease</keyword>
<dbReference type="Pfam" id="PF07943">
    <property type="entry name" value="PBP5_C"/>
    <property type="match status" value="1"/>
</dbReference>
<feature type="chain" id="PRO_5039099491" description="serine-type D-Ala-D-Ala carboxypeptidase" evidence="16">
    <location>
        <begin position="23"/>
        <end position="412"/>
    </location>
</feature>
<feature type="active site" description="Proton acceptor" evidence="13">
    <location>
        <position position="91"/>
    </location>
</feature>
<name>A0A415E6R9_9FIRM</name>
<dbReference type="InterPro" id="IPR001967">
    <property type="entry name" value="Peptidase_S11_N"/>
</dbReference>
<dbReference type="PRINTS" id="PR00725">
    <property type="entry name" value="DADACBPTASE1"/>
</dbReference>
<evidence type="ECO:0000256" key="2">
    <source>
        <dbReference type="ARBA" id="ARBA00004752"/>
    </source>
</evidence>
<protein>
    <recommendedName>
        <fullName evidence="4">serine-type D-Ala-D-Ala carboxypeptidase</fullName>
        <ecNumber evidence="4">3.4.16.4</ecNumber>
    </recommendedName>
</protein>
<evidence type="ECO:0000256" key="8">
    <source>
        <dbReference type="ARBA" id="ARBA00022801"/>
    </source>
</evidence>
<dbReference type="GO" id="GO:0006508">
    <property type="term" value="P:proteolysis"/>
    <property type="evidence" value="ECO:0007669"/>
    <property type="project" value="UniProtKB-KW"/>
</dbReference>
<evidence type="ECO:0000259" key="17">
    <source>
        <dbReference type="SMART" id="SM00936"/>
    </source>
</evidence>
<evidence type="ECO:0000256" key="10">
    <source>
        <dbReference type="ARBA" id="ARBA00022984"/>
    </source>
</evidence>
<reference evidence="18 19" key="1">
    <citation type="submission" date="2018-08" db="EMBL/GenBank/DDBJ databases">
        <title>A genome reference for cultivated species of the human gut microbiota.</title>
        <authorList>
            <person name="Zou Y."/>
            <person name="Xue W."/>
            <person name="Luo G."/>
        </authorList>
    </citation>
    <scope>NUCLEOTIDE SEQUENCE [LARGE SCALE GENOMIC DNA]</scope>
    <source>
        <strain evidence="18 19">AM07-24</strain>
    </source>
</reference>
<evidence type="ECO:0000256" key="1">
    <source>
        <dbReference type="ARBA" id="ARBA00003217"/>
    </source>
</evidence>
<evidence type="ECO:0000313" key="19">
    <source>
        <dbReference type="Proteomes" id="UP000284841"/>
    </source>
</evidence>
<dbReference type="GO" id="GO:0071555">
    <property type="term" value="P:cell wall organization"/>
    <property type="evidence" value="ECO:0007669"/>
    <property type="project" value="UniProtKB-KW"/>
</dbReference>
<dbReference type="GO" id="GO:0009002">
    <property type="term" value="F:serine-type D-Ala-D-Ala carboxypeptidase activity"/>
    <property type="evidence" value="ECO:0007669"/>
    <property type="project" value="UniProtKB-EC"/>
</dbReference>
<dbReference type="Proteomes" id="UP000284841">
    <property type="component" value="Unassembled WGS sequence"/>
</dbReference>
<keyword evidence="10" id="KW-0573">Peptidoglycan synthesis</keyword>
<feature type="domain" description="Peptidase S11 D-Ala-D-Ala carboxypeptidase A C-terminal" evidence="17">
    <location>
        <begin position="307"/>
        <end position="397"/>
    </location>
</feature>
<dbReference type="GO" id="GO:0009252">
    <property type="term" value="P:peptidoglycan biosynthetic process"/>
    <property type="evidence" value="ECO:0007669"/>
    <property type="project" value="UniProtKB-UniPathway"/>
</dbReference>
<dbReference type="PANTHER" id="PTHR21581">
    <property type="entry name" value="D-ALANYL-D-ALANINE CARBOXYPEPTIDASE"/>
    <property type="match status" value="1"/>
</dbReference>
<evidence type="ECO:0000256" key="3">
    <source>
        <dbReference type="ARBA" id="ARBA00007164"/>
    </source>
</evidence>
<feature type="active site" description="Acyl-ester intermediate" evidence="13">
    <location>
        <position position="88"/>
    </location>
</feature>
<dbReference type="Gene3D" id="2.60.410.10">
    <property type="entry name" value="D-Ala-D-Ala carboxypeptidase, C-terminal domain"/>
    <property type="match status" value="1"/>
</dbReference>
<dbReference type="SMART" id="SM00936">
    <property type="entry name" value="PBP5_C"/>
    <property type="match status" value="1"/>
</dbReference>
<dbReference type="EC" id="3.4.16.4" evidence="4"/>
<keyword evidence="9" id="KW-0133">Cell shape</keyword>
<proteinExistence type="inferred from homology"/>
<dbReference type="InterPro" id="IPR012338">
    <property type="entry name" value="Beta-lactam/transpept-like"/>
</dbReference>
<keyword evidence="11" id="KW-0961">Cell wall biogenesis/degradation</keyword>
<comment type="catalytic activity">
    <reaction evidence="12">
        <text>Preferential cleavage: (Ac)2-L-Lys-D-Ala-|-D-Ala. Also transpeptidation of peptidyl-alanyl moieties that are N-acyl substituents of D-alanine.</text>
        <dbReference type="EC" id="3.4.16.4"/>
    </reaction>
</comment>
<dbReference type="Pfam" id="PF00768">
    <property type="entry name" value="Peptidase_S11"/>
    <property type="match status" value="1"/>
</dbReference>
<dbReference type="InterPro" id="IPR015956">
    <property type="entry name" value="Peniciliin-bd_prot_C_sf"/>
</dbReference>
<evidence type="ECO:0000256" key="7">
    <source>
        <dbReference type="ARBA" id="ARBA00022729"/>
    </source>
</evidence>
<feature type="binding site" evidence="14">
    <location>
        <position position="257"/>
    </location>
    <ligand>
        <name>substrate</name>
    </ligand>
</feature>
<keyword evidence="8" id="KW-0378">Hydrolase</keyword>
<accession>A0A415E6R9</accession>
<feature type="active site" evidence="13">
    <location>
        <position position="148"/>
    </location>
</feature>
<dbReference type="SUPFAM" id="SSF56601">
    <property type="entry name" value="beta-lactamase/transpeptidase-like"/>
    <property type="match status" value="1"/>
</dbReference>
<sequence>MRKNIKKLICFACILSLCGIMGVKYFSNPQEPVTLETVSASLEDQGAPSEEQKNANLKLNVKAAVLIDADTGKVLFEQDAHKELPPASVTKVMTMLLALEAVEDGKVKLSDKVTVSERAASMGGSQMYMEIGEVHTLEEMLEGIAIVSANDACVAVSEYIAGSEEVFVEKMNQRAKELGMRDTHFVNTNGLPVAEHYTSAYDIGLMSRLLLKHEHTQKWFNTWQTTIKVGLPGKEKDFGLTNTNKLIKQYPGANGIKTGFTQDAGFCLSASATKEDTTLIAVVLGAQTSKIRFEEVSKLLNYGFANYSSVTLADQGQKIKKVTLDKGEPYTINAVAKEKATAFVKKGEEKKAKFKASIDKNIKLPLKKGAKVGTLNVYCGKEKVGSCELVSDRKVEKVSFVTYYIRKIKNLF</sequence>
<dbReference type="GO" id="GO:0008360">
    <property type="term" value="P:regulation of cell shape"/>
    <property type="evidence" value="ECO:0007669"/>
    <property type="project" value="UniProtKB-KW"/>
</dbReference>
<keyword evidence="19" id="KW-1185">Reference proteome</keyword>
<evidence type="ECO:0000256" key="11">
    <source>
        <dbReference type="ARBA" id="ARBA00023316"/>
    </source>
</evidence>
<dbReference type="AlphaFoldDB" id="A0A415E6R9"/>
<dbReference type="InterPro" id="IPR037167">
    <property type="entry name" value="Peptidase_S11_C_sf"/>
</dbReference>
<dbReference type="InterPro" id="IPR018044">
    <property type="entry name" value="Peptidase_S11"/>
</dbReference>
<comment type="pathway">
    <text evidence="2">Cell wall biogenesis; peptidoglycan biosynthesis.</text>
</comment>
<evidence type="ECO:0000256" key="15">
    <source>
        <dbReference type="RuleBase" id="RU004016"/>
    </source>
</evidence>
<evidence type="ECO:0000256" key="14">
    <source>
        <dbReference type="PIRSR" id="PIRSR618044-2"/>
    </source>
</evidence>
<dbReference type="OrthoDB" id="9791132at2"/>
<evidence type="ECO:0000256" key="16">
    <source>
        <dbReference type="SAM" id="SignalP"/>
    </source>
</evidence>
<evidence type="ECO:0000256" key="9">
    <source>
        <dbReference type="ARBA" id="ARBA00022960"/>
    </source>
</evidence>
<evidence type="ECO:0000256" key="12">
    <source>
        <dbReference type="ARBA" id="ARBA00034000"/>
    </source>
</evidence>
<dbReference type="InterPro" id="IPR012907">
    <property type="entry name" value="Peptidase_S11_C"/>
</dbReference>
<organism evidence="18 19">
    <name type="scientific">Emergencia timonensis</name>
    <dbReference type="NCBI Taxonomy" id="1776384"/>
    <lineage>
        <taxon>Bacteria</taxon>
        <taxon>Bacillati</taxon>
        <taxon>Bacillota</taxon>
        <taxon>Clostridia</taxon>
        <taxon>Peptostreptococcales</taxon>
        <taxon>Anaerovoracaceae</taxon>
        <taxon>Emergencia</taxon>
    </lineage>
</organism>
<evidence type="ECO:0000256" key="5">
    <source>
        <dbReference type="ARBA" id="ARBA00022645"/>
    </source>
</evidence>
<keyword evidence="7 16" id="KW-0732">Signal</keyword>
<dbReference type="RefSeq" id="WP_118333455.1">
    <property type="nucleotide sequence ID" value="NZ_AP025567.1"/>
</dbReference>
<dbReference type="SUPFAM" id="SSF69189">
    <property type="entry name" value="Penicillin-binding protein associated domain"/>
    <property type="match status" value="1"/>
</dbReference>
<comment type="similarity">
    <text evidence="3 15">Belongs to the peptidase S11 family.</text>
</comment>
<dbReference type="UniPathway" id="UPA00219"/>
<keyword evidence="5 18" id="KW-0121">Carboxypeptidase</keyword>
<gene>
    <name evidence="18" type="ORF">DW099_01935</name>
</gene>
<comment type="function">
    <text evidence="1">Removes C-terminal D-alanyl residues from sugar-peptide cell wall precursors.</text>
</comment>